<feature type="compositionally biased region" description="Polar residues" evidence="1">
    <location>
        <begin position="52"/>
        <end position="62"/>
    </location>
</feature>
<dbReference type="Pfam" id="PF00385">
    <property type="entry name" value="Chromo"/>
    <property type="match status" value="1"/>
</dbReference>
<organism evidence="3 4">
    <name type="scientific">Phytophthora cactorum</name>
    <dbReference type="NCBI Taxonomy" id="29920"/>
    <lineage>
        <taxon>Eukaryota</taxon>
        <taxon>Sar</taxon>
        <taxon>Stramenopiles</taxon>
        <taxon>Oomycota</taxon>
        <taxon>Peronosporomycetes</taxon>
        <taxon>Peronosporales</taxon>
        <taxon>Peronosporaceae</taxon>
        <taxon>Phytophthora</taxon>
    </lineage>
</organism>
<protein>
    <recommendedName>
        <fullName evidence="2">Chromo domain-containing protein</fullName>
    </recommendedName>
</protein>
<dbReference type="Proteomes" id="UP000251314">
    <property type="component" value="Unassembled WGS sequence"/>
</dbReference>
<dbReference type="VEuPathDB" id="FungiDB:PC110_g22907"/>
<dbReference type="InterPro" id="IPR000953">
    <property type="entry name" value="Chromo/chromo_shadow_dom"/>
</dbReference>
<evidence type="ECO:0000313" key="3">
    <source>
        <dbReference type="EMBL" id="RAW20650.1"/>
    </source>
</evidence>
<dbReference type="InterPro" id="IPR023780">
    <property type="entry name" value="Chromo_domain"/>
</dbReference>
<dbReference type="Gene3D" id="2.40.50.40">
    <property type="match status" value="1"/>
</dbReference>
<dbReference type="SUPFAM" id="SSF54160">
    <property type="entry name" value="Chromo domain-like"/>
    <property type="match status" value="1"/>
</dbReference>
<sequence>MVLRTPIDLPKSMKTHPPFYVGRLRRYHDPQGGPDTPQTPQAFREEGDLTPRNETQPQTSSKVQRRKAKTHAALVDREATGTPKGPRTVEPQLGKLSTHHSHTAESTVGRTHKSASPSAVPGTPDLLKLAESLIHIGRGRPATNPIMDFRDLPAQLVQVVLKLLEDPTIPGLGGSITASPNTQSDLEDKNSQAAHLAERSAPQEVPRTRGRTRAPPPHLDRNGETHYHVERVVRERHLDGKRQLLVKLRGYPDSQNSWEPIERRQTDCSKAVAVWEQKWQQIRE</sequence>
<feature type="region of interest" description="Disordered" evidence="1">
    <location>
        <begin position="197"/>
        <end position="223"/>
    </location>
</feature>
<feature type="domain" description="Chromo" evidence="2">
    <location>
        <begin position="227"/>
        <end position="284"/>
    </location>
</feature>
<name>A0A329R8A5_9STRA</name>
<dbReference type="SMART" id="SM00298">
    <property type="entry name" value="CHROMO"/>
    <property type="match status" value="1"/>
</dbReference>
<feature type="compositionally biased region" description="Low complexity" evidence="1">
    <location>
        <begin position="30"/>
        <end position="41"/>
    </location>
</feature>
<dbReference type="EMBL" id="MJFZ01002563">
    <property type="protein sequence ID" value="RAW20650.1"/>
    <property type="molecule type" value="Genomic_DNA"/>
</dbReference>
<gene>
    <name evidence="3" type="ORF">PC110_g22907</name>
</gene>
<evidence type="ECO:0000259" key="2">
    <source>
        <dbReference type="PROSITE" id="PS50013"/>
    </source>
</evidence>
<dbReference type="PROSITE" id="PS50013">
    <property type="entry name" value="CHROMO_2"/>
    <property type="match status" value="1"/>
</dbReference>
<proteinExistence type="predicted"/>
<reference evidence="3 4" key="1">
    <citation type="submission" date="2018-01" db="EMBL/GenBank/DDBJ databases">
        <title>Draft genome of the strawberry crown rot pathogen Phytophthora cactorum.</title>
        <authorList>
            <person name="Armitage A.D."/>
            <person name="Lysoe E."/>
            <person name="Nellist C.F."/>
            <person name="Harrison R.J."/>
            <person name="Brurberg M.B."/>
        </authorList>
    </citation>
    <scope>NUCLEOTIDE SEQUENCE [LARGE SCALE GENOMIC DNA]</scope>
    <source>
        <strain evidence="3 4">10300</strain>
    </source>
</reference>
<dbReference type="AlphaFoldDB" id="A0A329R8A5"/>
<dbReference type="STRING" id="29920.A0A329R8A5"/>
<dbReference type="InterPro" id="IPR016197">
    <property type="entry name" value="Chromo-like_dom_sf"/>
</dbReference>
<keyword evidence="4" id="KW-1185">Reference proteome</keyword>
<feature type="region of interest" description="Disordered" evidence="1">
    <location>
        <begin position="1"/>
        <end position="121"/>
    </location>
</feature>
<dbReference type="CDD" id="cd00024">
    <property type="entry name" value="CD_CSD"/>
    <property type="match status" value="1"/>
</dbReference>
<evidence type="ECO:0000313" key="4">
    <source>
        <dbReference type="Proteomes" id="UP000251314"/>
    </source>
</evidence>
<accession>A0A329R8A5</accession>
<dbReference type="OrthoDB" id="119747at2759"/>
<comment type="caution">
    <text evidence="3">The sequence shown here is derived from an EMBL/GenBank/DDBJ whole genome shotgun (WGS) entry which is preliminary data.</text>
</comment>
<feature type="compositionally biased region" description="Polar residues" evidence="1">
    <location>
        <begin position="104"/>
        <end position="117"/>
    </location>
</feature>
<evidence type="ECO:0000256" key="1">
    <source>
        <dbReference type="SAM" id="MobiDB-lite"/>
    </source>
</evidence>